<dbReference type="Gene3D" id="3.40.30.10">
    <property type="entry name" value="Glutaredoxin"/>
    <property type="match status" value="1"/>
</dbReference>
<protein>
    <submittedName>
        <fullName evidence="3">Arsenate reductase</fullName>
    </submittedName>
</protein>
<dbReference type="EMBL" id="JAKOGG010000015">
    <property type="protein sequence ID" value="MCS4557980.1"/>
    <property type="molecule type" value="Genomic_DNA"/>
</dbReference>
<evidence type="ECO:0000256" key="2">
    <source>
        <dbReference type="PROSITE-ProRule" id="PRU01282"/>
    </source>
</evidence>
<proteinExistence type="inferred from homology"/>
<dbReference type="InterPro" id="IPR036249">
    <property type="entry name" value="Thioredoxin-like_sf"/>
</dbReference>
<name>A0ABT2FNT6_9GAMM</name>
<evidence type="ECO:0000313" key="3">
    <source>
        <dbReference type="EMBL" id="MCS4557980.1"/>
    </source>
</evidence>
<dbReference type="InterPro" id="IPR006660">
    <property type="entry name" value="Arsenate_reductase-like"/>
</dbReference>
<dbReference type="Proteomes" id="UP001201549">
    <property type="component" value="Unassembled WGS sequence"/>
</dbReference>
<dbReference type="InterPro" id="IPR006504">
    <property type="entry name" value="Tscrpt_reg_Spx/MgsR"/>
</dbReference>
<dbReference type="PROSITE" id="PS51353">
    <property type="entry name" value="ARSC"/>
    <property type="match status" value="1"/>
</dbReference>
<dbReference type="PANTHER" id="PTHR30041:SF8">
    <property type="entry name" value="PROTEIN YFFB"/>
    <property type="match status" value="1"/>
</dbReference>
<evidence type="ECO:0000313" key="4">
    <source>
        <dbReference type="Proteomes" id="UP001201549"/>
    </source>
</evidence>
<sequence>MSSTLYGLSPKVCDTVKKAVTWLDKHAIDYQFYDYRASGLSSELLDSWLALTSWEELFNKRSTSYRALTDEQKNTLNGDSARELMLANPTLIKRPVLTDGKQVLIGFKEASYKEWFGK</sequence>
<dbReference type="SUPFAM" id="SSF52833">
    <property type="entry name" value="Thioredoxin-like"/>
    <property type="match status" value="1"/>
</dbReference>
<dbReference type="PANTHER" id="PTHR30041">
    <property type="entry name" value="ARSENATE REDUCTASE"/>
    <property type="match status" value="1"/>
</dbReference>
<accession>A0ABT2FNT6</accession>
<dbReference type="RefSeq" id="WP_238897470.1">
    <property type="nucleotide sequence ID" value="NZ_JAKOGG010000015.1"/>
</dbReference>
<keyword evidence="4" id="KW-1185">Reference proteome</keyword>
<dbReference type="Pfam" id="PF03960">
    <property type="entry name" value="ArsC"/>
    <property type="match status" value="1"/>
</dbReference>
<comment type="caution">
    <text evidence="3">The sequence shown here is derived from an EMBL/GenBank/DDBJ whole genome shotgun (WGS) entry which is preliminary data.</text>
</comment>
<dbReference type="NCBIfam" id="TIGR01617">
    <property type="entry name" value="arsC_related"/>
    <property type="match status" value="1"/>
</dbReference>
<organism evidence="3 4">
    <name type="scientific">Shewanella electrica</name>
    <dbReference type="NCBI Taxonomy" id="515560"/>
    <lineage>
        <taxon>Bacteria</taxon>
        <taxon>Pseudomonadati</taxon>
        <taxon>Pseudomonadota</taxon>
        <taxon>Gammaproteobacteria</taxon>
        <taxon>Alteromonadales</taxon>
        <taxon>Shewanellaceae</taxon>
        <taxon>Shewanella</taxon>
    </lineage>
</organism>
<gene>
    <name evidence="3" type="ORF">L9G74_16170</name>
</gene>
<reference evidence="4" key="1">
    <citation type="submission" date="2023-07" db="EMBL/GenBank/DDBJ databases">
        <title>Shewanella mangrovi sp. nov., an acetaldehyde- degrading bacterium isolated from mangrove sediment.</title>
        <authorList>
            <person name="Liu Y."/>
        </authorList>
    </citation>
    <scope>NUCLEOTIDE SEQUENCE [LARGE SCALE GENOMIC DNA]</scope>
    <source>
        <strain evidence="4">C32</strain>
    </source>
</reference>
<dbReference type="CDD" id="cd03035">
    <property type="entry name" value="ArsC_Yffb"/>
    <property type="match status" value="1"/>
</dbReference>
<comment type="similarity">
    <text evidence="1 2">Belongs to the ArsC family.</text>
</comment>
<evidence type="ECO:0000256" key="1">
    <source>
        <dbReference type="ARBA" id="ARBA00007198"/>
    </source>
</evidence>